<dbReference type="Proteomes" id="UP000178432">
    <property type="component" value="Unassembled WGS sequence"/>
</dbReference>
<protein>
    <submittedName>
        <fullName evidence="1">Uncharacterized protein</fullName>
    </submittedName>
</protein>
<evidence type="ECO:0000313" key="2">
    <source>
        <dbReference type="Proteomes" id="UP000178432"/>
    </source>
</evidence>
<organism evidence="1 2">
    <name type="scientific">Candidatus Buchananbacteria bacterium RIFCSPHIGHO2_01_FULL_46_12</name>
    <dbReference type="NCBI Taxonomy" id="1797536"/>
    <lineage>
        <taxon>Bacteria</taxon>
        <taxon>Candidatus Buchananiibacteriota</taxon>
    </lineage>
</organism>
<dbReference type="AlphaFoldDB" id="A0A1G1Y8E5"/>
<reference evidence="1 2" key="1">
    <citation type="journal article" date="2016" name="Nat. Commun.">
        <title>Thousands of microbial genomes shed light on interconnected biogeochemical processes in an aquifer system.</title>
        <authorList>
            <person name="Anantharaman K."/>
            <person name="Brown C.T."/>
            <person name="Hug L.A."/>
            <person name="Sharon I."/>
            <person name="Castelle C.J."/>
            <person name="Probst A.J."/>
            <person name="Thomas B.C."/>
            <person name="Singh A."/>
            <person name="Wilkins M.J."/>
            <person name="Karaoz U."/>
            <person name="Brodie E.L."/>
            <person name="Williams K.H."/>
            <person name="Hubbard S.S."/>
            <person name="Banfield J.F."/>
        </authorList>
    </citation>
    <scope>NUCLEOTIDE SEQUENCE [LARGE SCALE GENOMIC DNA]</scope>
</reference>
<gene>
    <name evidence="1" type="ORF">A2663_03080</name>
</gene>
<proteinExistence type="predicted"/>
<dbReference type="EMBL" id="MHIF01000011">
    <property type="protein sequence ID" value="OGY48484.1"/>
    <property type="molecule type" value="Genomic_DNA"/>
</dbReference>
<accession>A0A1G1Y8E5</accession>
<comment type="caution">
    <text evidence="1">The sequence shown here is derived from an EMBL/GenBank/DDBJ whole genome shotgun (WGS) entry which is preliminary data.</text>
</comment>
<evidence type="ECO:0000313" key="1">
    <source>
        <dbReference type="EMBL" id="OGY48484.1"/>
    </source>
</evidence>
<sequence length="112" mass="13248">MTDERWENIIDRIKDNFELTDRHAEDLPEKDGRGTAEIVEFIGPLGKMKLERTTQPLLLGKKTLGSKRIGSQTTVEYLYSDTETTHRFRVFRYDEVNDNWQEMAKEKSEMMF</sequence>
<name>A0A1G1Y8E5_9BACT</name>